<dbReference type="EMBL" id="JAPTNE010000007">
    <property type="protein sequence ID" value="MCZ0806681.1"/>
    <property type="molecule type" value="Genomic_DNA"/>
</dbReference>
<comment type="caution">
    <text evidence="1">The sequence shown here is derived from an EMBL/GenBank/DDBJ whole genome shotgun (WGS) entry which is preliminary data.</text>
</comment>
<dbReference type="AlphaFoldDB" id="A0AAP3DF22"/>
<gene>
    <name evidence="1" type="ORF">O0554_07070</name>
</gene>
<name>A0AAP3DF22_BRELA</name>
<organism evidence="1 2">
    <name type="scientific">Brevibacillus laterosporus</name>
    <name type="common">Bacillus laterosporus</name>
    <dbReference type="NCBI Taxonomy" id="1465"/>
    <lineage>
        <taxon>Bacteria</taxon>
        <taxon>Bacillati</taxon>
        <taxon>Bacillota</taxon>
        <taxon>Bacilli</taxon>
        <taxon>Bacillales</taxon>
        <taxon>Paenibacillaceae</taxon>
        <taxon>Brevibacillus</taxon>
    </lineage>
</organism>
<sequence length="223" mass="26014">MLQVRGLINLDSVDDFFEEFELDTVPSFCPNCNLSFLPSYLCSIIQEDEKIYLIYNCPTDSCEQVFMVSYVERKGRYHVEEIFPSVIKPHLIDDEIIKISKDFADIYSQACEAEKRGLHLICGIGYRKALEFLIKDYGAYLNPDKTEEIQRTPLSNCIKQYIKNRRIKSMAEKATWIGNDEAHYKRKWESMDVQDLKNLINITVSFITTELLADKYEQAMSRS</sequence>
<dbReference type="Proteomes" id="UP001077662">
    <property type="component" value="Unassembled WGS sequence"/>
</dbReference>
<proteinExistence type="predicted"/>
<accession>A0AAP3DF22</accession>
<reference evidence="1" key="1">
    <citation type="submission" date="2022-09" db="EMBL/GenBank/DDBJ databases">
        <title>Genome analysis and characterization of larvicidal activity of Brevibacillus strains.</title>
        <authorList>
            <person name="Patrusheva E.V."/>
            <person name="Izotova A.O."/>
            <person name="Toshchakov S.V."/>
            <person name="Sineoky S.P."/>
        </authorList>
    </citation>
    <scope>NUCLEOTIDE SEQUENCE</scope>
    <source>
        <strain evidence="1">VKPM_B-13247</strain>
    </source>
</reference>
<evidence type="ECO:0008006" key="3">
    <source>
        <dbReference type="Google" id="ProtNLM"/>
    </source>
</evidence>
<protein>
    <recommendedName>
        <fullName evidence="3">DUF4145 domain-containing protein</fullName>
    </recommendedName>
</protein>
<evidence type="ECO:0000313" key="1">
    <source>
        <dbReference type="EMBL" id="MCZ0806681.1"/>
    </source>
</evidence>
<evidence type="ECO:0000313" key="2">
    <source>
        <dbReference type="Proteomes" id="UP001077662"/>
    </source>
</evidence>
<dbReference type="RefSeq" id="WP_258433220.1">
    <property type="nucleotide sequence ID" value="NZ_JANSGW010000007.1"/>
</dbReference>